<keyword evidence="9" id="KW-0963">Cytoplasm</keyword>
<comment type="similarity">
    <text evidence="1 9">Belongs to the endoribonuclease YbeY family.</text>
</comment>
<dbReference type="Gene3D" id="3.40.390.30">
    <property type="entry name" value="Metalloproteases ('zincins'), catalytic domain"/>
    <property type="match status" value="1"/>
</dbReference>
<dbReference type="InterPro" id="IPR023091">
    <property type="entry name" value="MetalPrtase_cat_dom_sf_prd"/>
</dbReference>
<comment type="function">
    <text evidence="9">Single strand-specific metallo-endoribonuclease involved in late-stage 70S ribosome quality control and in maturation of the 3' terminus of the 16S rRNA.</text>
</comment>
<comment type="subcellular location">
    <subcellularLocation>
        <location evidence="9">Cytoplasm</location>
    </subcellularLocation>
</comment>
<comment type="cofactor">
    <cofactor evidence="9">
        <name>Zn(2+)</name>
        <dbReference type="ChEBI" id="CHEBI:29105"/>
    </cofactor>
    <text evidence="9">Binds 1 zinc ion.</text>
</comment>
<keyword evidence="3 9" id="KW-0698">rRNA processing</keyword>
<dbReference type="PROSITE" id="PS01306">
    <property type="entry name" value="UPF0054"/>
    <property type="match status" value="1"/>
</dbReference>
<dbReference type="InterPro" id="IPR020549">
    <property type="entry name" value="YbeY_CS"/>
</dbReference>
<dbReference type="PANTHER" id="PTHR46986:SF1">
    <property type="entry name" value="ENDORIBONUCLEASE YBEY, CHLOROPLASTIC"/>
    <property type="match status" value="1"/>
</dbReference>
<dbReference type="Pfam" id="PF02130">
    <property type="entry name" value="YbeY"/>
    <property type="match status" value="1"/>
</dbReference>
<keyword evidence="4 9" id="KW-0540">Nuclease</keyword>
<evidence type="ECO:0000256" key="8">
    <source>
        <dbReference type="ARBA" id="ARBA00022833"/>
    </source>
</evidence>
<gene>
    <name evidence="9 10" type="primary">ybeY</name>
    <name evidence="10" type="ORF">LKD70_03400</name>
</gene>
<accession>A0ABS8FU40</accession>
<evidence type="ECO:0000313" key="10">
    <source>
        <dbReference type="EMBL" id="MCC2253493.1"/>
    </source>
</evidence>
<dbReference type="SUPFAM" id="SSF55486">
    <property type="entry name" value="Metalloproteases ('zincins'), catalytic domain"/>
    <property type="match status" value="1"/>
</dbReference>
<keyword evidence="5 9" id="KW-0479">Metal-binding</keyword>
<dbReference type="NCBIfam" id="TIGR00043">
    <property type="entry name" value="rRNA maturation RNase YbeY"/>
    <property type="match status" value="1"/>
</dbReference>
<dbReference type="Proteomes" id="UP001198151">
    <property type="component" value="Unassembled WGS sequence"/>
</dbReference>
<dbReference type="EC" id="3.1.-.-" evidence="9"/>
<evidence type="ECO:0000256" key="9">
    <source>
        <dbReference type="HAMAP-Rule" id="MF_00009"/>
    </source>
</evidence>
<feature type="binding site" evidence="9">
    <location>
        <position position="141"/>
    </location>
    <ligand>
        <name>Zn(2+)</name>
        <dbReference type="ChEBI" id="CHEBI:29105"/>
        <note>catalytic</note>
    </ligand>
</feature>
<evidence type="ECO:0000256" key="7">
    <source>
        <dbReference type="ARBA" id="ARBA00022801"/>
    </source>
</evidence>
<sequence>MSLYIEREDEREFSFDAEETAHLAVEGALDYIGCPFEAEVNLLLTTDEEIHRMNREHRQTDRATDVLSFPMLEFEIPGEFSGFEEECQDVFNPESGELMLGDIVISTDHVAAQAAEYGHSERREYAFLIVHSMLHLFGFDHMEEGEREVMEAKQREIMEKINIPR</sequence>
<feature type="binding site" evidence="9">
    <location>
        <position position="135"/>
    </location>
    <ligand>
        <name>Zn(2+)</name>
        <dbReference type="ChEBI" id="CHEBI:29105"/>
        <note>catalytic</note>
    </ligand>
</feature>
<reference evidence="10 11" key="1">
    <citation type="submission" date="2021-10" db="EMBL/GenBank/DDBJ databases">
        <title>Anaerobic single-cell dispensing facilitates the cultivation of human gut bacteria.</title>
        <authorList>
            <person name="Afrizal A."/>
        </authorList>
    </citation>
    <scope>NUCLEOTIDE SEQUENCE [LARGE SCALE GENOMIC DNA]</scope>
    <source>
        <strain evidence="10 11">CLA-AA-H200</strain>
    </source>
</reference>
<evidence type="ECO:0000256" key="6">
    <source>
        <dbReference type="ARBA" id="ARBA00022759"/>
    </source>
</evidence>
<dbReference type="HAMAP" id="MF_00009">
    <property type="entry name" value="Endoribonucl_YbeY"/>
    <property type="match status" value="1"/>
</dbReference>
<dbReference type="PANTHER" id="PTHR46986">
    <property type="entry name" value="ENDORIBONUCLEASE YBEY, CHLOROPLASTIC"/>
    <property type="match status" value="1"/>
</dbReference>
<evidence type="ECO:0000256" key="5">
    <source>
        <dbReference type="ARBA" id="ARBA00022723"/>
    </source>
</evidence>
<dbReference type="InterPro" id="IPR002036">
    <property type="entry name" value="YbeY"/>
</dbReference>
<evidence type="ECO:0000256" key="2">
    <source>
        <dbReference type="ARBA" id="ARBA00022517"/>
    </source>
</evidence>
<keyword evidence="7 9" id="KW-0378">Hydrolase</keyword>
<dbReference type="EMBL" id="JAJEQX010000004">
    <property type="protein sequence ID" value="MCC2253493.1"/>
    <property type="molecule type" value="Genomic_DNA"/>
</dbReference>
<keyword evidence="11" id="KW-1185">Reference proteome</keyword>
<dbReference type="RefSeq" id="WP_227706646.1">
    <property type="nucleotide sequence ID" value="NZ_JAJEQX010000004.1"/>
</dbReference>
<evidence type="ECO:0000256" key="1">
    <source>
        <dbReference type="ARBA" id="ARBA00010875"/>
    </source>
</evidence>
<evidence type="ECO:0000256" key="4">
    <source>
        <dbReference type="ARBA" id="ARBA00022722"/>
    </source>
</evidence>
<evidence type="ECO:0000256" key="3">
    <source>
        <dbReference type="ARBA" id="ARBA00022552"/>
    </source>
</evidence>
<organism evidence="10 11">
    <name type="scientific">Ruminococcus turbiniformis</name>
    <dbReference type="NCBI Taxonomy" id="2881258"/>
    <lineage>
        <taxon>Bacteria</taxon>
        <taxon>Bacillati</taxon>
        <taxon>Bacillota</taxon>
        <taxon>Clostridia</taxon>
        <taxon>Eubacteriales</taxon>
        <taxon>Oscillospiraceae</taxon>
        <taxon>Ruminococcus</taxon>
    </lineage>
</organism>
<protein>
    <recommendedName>
        <fullName evidence="9">Endoribonuclease YbeY</fullName>
        <ecNumber evidence="9">3.1.-.-</ecNumber>
    </recommendedName>
</protein>
<evidence type="ECO:0000313" key="11">
    <source>
        <dbReference type="Proteomes" id="UP001198151"/>
    </source>
</evidence>
<keyword evidence="8 9" id="KW-0862">Zinc</keyword>
<proteinExistence type="inferred from homology"/>
<name>A0ABS8FU40_9FIRM</name>
<keyword evidence="6 9" id="KW-0255">Endonuclease</keyword>
<keyword evidence="2 9" id="KW-0690">Ribosome biogenesis</keyword>
<feature type="binding site" evidence="9">
    <location>
        <position position="131"/>
    </location>
    <ligand>
        <name>Zn(2+)</name>
        <dbReference type="ChEBI" id="CHEBI:29105"/>
        <note>catalytic</note>
    </ligand>
</feature>
<comment type="caution">
    <text evidence="10">The sequence shown here is derived from an EMBL/GenBank/DDBJ whole genome shotgun (WGS) entry which is preliminary data.</text>
</comment>